<evidence type="ECO:0000256" key="1">
    <source>
        <dbReference type="SAM" id="MobiDB-lite"/>
    </source>
</evidence>
<accession>A0A2S5BB59</accession>
<dbReference type="InterPro" id="IPR051380">
    <property type="entry name" value="pH-response_reg_palI/RIM9"/>
</dbReference>
<feature type="compositionally biased region" description="Polar residues" evidence="1">
    <location>
        <begin position="400"/>
        <end position="412"/>
    </location>
</feature>
<evidence type="ECO:0000313" key="4">
    <source>
        <dbReference type="Proteomes" id="UP000237144"/>
    </source>
</evidence>
<dbReference type="EMBL" id="PJQD01000029">
    <property type="protein sequence ID" value="POY73988.1"/>
    <property type="molecule type" value="Genomic_DNA"/>
</dbReference>
<proteinExistence type="predicted"/>
<feature type="compositionally biased region" description="Polar residues" evidence="1">
    <location>
        <begin position="419"/>
        <end position="429"/>
    </location>
</feature>
<dbReference type="STRING" id="741276.A0A2S5BB59"/>
<feature type="transmembrane region" description="Helical" evidence="2">
    <location>
        <begin position="106"/>
        <end position="126"/>
    </location>
</feature>
<evidence type="ECO:0000256" key="2">
    <source>
        <dbReference type="SAM" id="Phobius"/>
    </source>
</evidence>
<dbReference type="PANTHER" id="PTHR28013:SF4">
    <property type="entry name" value="MARVEL DOMAIN-CONTAINING PROTEIN"/>
    <property type="match status" value="1"/>
</dbReference>
<dbReference type="GO" id="GO:0035838">
    <property type="term" value="C:growing cell tip"/>
    <property type="evidence" value="ECO:0007669"/>
    <property type="project" value="TreeGrafter"/>
</dbReference>
<keyword evidence="2" id="KW-0812">Transmembrane</keyword>
<keyword evidence="2" id="KW-0472">Membrane</keyword>
<feature type="region of interest" description="Disordered" evidence="1">
    <location>
        <begin position="380"/>
        <end position="521"/>
    </location>
</feature>
<evidence type="ECO:0008006" key="5">
    <source>
        <dbReference type="Google" id="ProtNLM"/>
    </source>
</evidence>
<comment type="caution">
    <text evidence="3">The sequence shown here is derived from an EMBL/GenBank/DDBJ whole genome shotgun (WGS) entry which is preliminary data.</text>
</comment>
<dbReference type="Pfam" id="PF06687">
    <property type="entry name" value="SUR7"/>
    <property type="match status" value="1"/>
</dbReference>
<keyword evidence="4" id="KW-1185">Reference proteome</keyword>
<organism evidence="3 4">
    <name type="scientific">Rhodotorula taiwanensis</name>
    <dbReference type="NCBI Taxonomy" id="741276"/>
    <lineage>
        <taxon>Eukaryota</taxon>
        <taxon>Fungi</taxon>
        <taxon>Dikarya</taxon>
        <taxon>Basidiomycota</taxon>
        <taxon>Pucciniomycotina</taxon>
        <taxon>Microbotryomycetes</taxon>
        <taxon>Sporidiobolales</taxon>
        <taxon>Sporidiobolaceae</taxon>
        <taxon>Rhodotorula</taxon>
    </lineage>
</organism>
<dbReference type="PANTHER" id="PTHR28013">
    <property type="entry name" value="PROTEIN DCV1-RELATED"/>
    <property type="match status" value="1"/>
</dbReference>
<feature type="transmembrane region" description="Helical" evidence="2">
    <location>
        <begin position="12"/>
        <end position="31"/>
    </location>
</feature>
<dbReference type="GO" id="GO:0005886">
    <property type="term" value="C:plasma membrane"/>
    <property type="evidence" value="ECO:0007669"/>
    <property type="project" value="InterPro"/>
</dbReference>
<dbReference type="Proteomes" id="UP000237144">
    <property type="component" value="Unassembled WGS sequence"/>
</dbReference>
<reference evidence="3 4" key="1">
    <citation type="journal article" date="2018" name="Front. Microbiol.">
        <title>Prospects for Fungal Bioremediation of Acidic Radioactive Waste Sites: Characterization and Genome Sequence of Rhodotorula taiwanensis MD1149.</title>
        <authorList>
            <person name="Tkavc R."/>
            <person name="Matrosova V.Y."/>
            <person name="Grichenko O.E."/>
            <person name="Gostincar C."/>
            <person name="Volpe R.P."/>
            <person name="Klimenkova P."/>
            <person name="Gaidamakova E.K."/>
            <person name="Zhou C.E."/>
            <person name="Stewart B.J."/>
            <person name="Lyman M.G."/>
            <person name="Malfatti S.A."/>
            <person name="Rubinfeld B."/>
            <person name="Courtot M."/>
            <person name="Singh J."/>
            <person name="Dalgard C.L."/>
            <person name="Hamilton T."/>
            <person name="Frey K.G."/>
            <person name="Gunde-Cimerman N."/>
            <person name="Dugan L."/>
            <person name="Daly M.J."/>
        </authorList>
    </citation>
    <scope>NUCLEOTIDE SEQUENCE [LARGE SCALE GENOMIC DNA]</scope>
    <source>
        <strain evidence="3 4">MD1149</strain>
    </source>
</reference>
<feature type="transmembrane region" description="Helical" evidence="2">
    <location>
        <begin position="180"/>
        <end position="203"/>
    </location>
</feature>
<feature type="compositionally biased region" description="Polar residues" evidence="1">
    <location>
        <begin position="441"/>
        <end position="456"/>
    </location>
</feature>
<dbReference type="InterPro" id="IPR009571">
    <property type="entry name" value="SUR7/Rim9-like_fungi"/>
</dbReference>
<name>A0A2S5BB59_9BASI</name>
<protein>
    <recommendedName>
        <fullName evidence="5">Pali-domain-containing protein</fullName>
    </recommendedName>
</protein>
<feature type="transmembrane region" description="Helical" evidence="2">
    <location>
        <begin position="138"/>
        <end position="160"/>
    </location>
</feature>
<sequence>MAFGFRPATPGTIVVLAATVLLVLVSVSVPITKSIWFLKANVQVSVDGIDINGVVTLGCWGYCISDNCTSSKLGYNLDILKLVGGSGSIAGVSTAVLKWITYLLILHPIAAALAAVATILGLLAHLRGFGATCFTTCVASLAATVALLAFVFDIVVFLIAKKRIEAAASGESAELGNAVWMTLAAMVLLLSSGFFFGCGACLIRRQRHEKQVSDLYRPQVDENYGSKMRNDAYANTNKNNVRASGNLPAFAEYEHERDLEKETEDQFGSGGYANQYHGAGSAAAAGGYASRPNQQLRFASTGAQDYSYQNASSGGGGYAGDMVGAGAVGGAAVAITGAGARLAAEARAQRGLATQEDLHLLNQEPAHGADRTLHHQSSVEPFTGMYDPTAQSRSEHEQQDSYSASPYYNPSQQGGGASMYQQDRPTSPSRLVGPRPLSAGPAQQQQSGPRSPTYSAGQHSQQYHQYGGGQQSPTYGSGAYPPYPVPEHQSTSPPPQQHYYQQSGNGATDMYGAPTRSYDRY</sequence>
<keyword evidence="2" id="KW-1133">Transmembrane helix</keyword>
<dbReference type="AlphaFoldDB" id="A0A2S5BB59"/>
<gene>
    <name evidence="3" type="ORF">BMF94_2799</name>
</gene>
<dbReference type="GO" id="GO:0032153">
    <property type="term" value="C:cell division site"/>
    <property type="evidence" value="ECO:0007669"/>
    <property type="project" value="TreeGrafter"/>
</dbReference>
<dbReference type="OrthoDB" id="3365245at2759"/>
<evidence type="ECO:0000313" key="3">
    <source>
        <dbReference type="EMBL" id="POY73988.1"/>
    </source>
</evidence>